<proteinExistence type="predicted"/>
<dbReference type="AlphaFoldDB" id="A0AAW1H6Y1"/>
<organism evidence="1 2">
    <name type="scientific">Popillia japonica</name>
    <name type="common">Japanese beetle</name>
    <dbReference type="NCBI Taxonomy" id="7064"/>
    <lineage>
        <taxon>Eukaryota</taxon>
        <taxon>Metazoa</taxon>
        <taxon>Ecdysozoa</taxon>
        <taxon>Arthropoda</taxon>
        <taxon>Hexapoda</taxon>
        <taxon>Insecta</taxon>
        <taxon>Pterygota</taxon>
        <taxon>Neoptera</taxon>
        <taxon>Endopterygota</taxon>
        <taxon>Coleoptera</taxon>
        <taxon>Polyphaga</taxon>
        <taxon>Scarabaeiformia</taxon>
        <taxon>Scarabaeidae</taxon>
        <taxon>Rutelinae</taxon>
        <taxon>Popillia</taxon>
    </lineage>
</organism>
<accession>A0AAW1H6Y1</accession>
<dbReference type="EMBL" id="JASPKY010001935">
    <property type="protein sequence ID" value="KAK9670945.1"/>
    <property type="molecule type" value="Genomic_DNA"/>
</dbReference>
<keyword evidence="2" id="KW-1185">Reference proteome</keyword>
<evidence type="ECO:0000313" key="2">
    <source>
        <dbReference type="Proteomes" id="UP001458880"/>
    </source>
</evidence>
<evidence type="ECO:0000313" key="1">
    <source>
        <dbReference type="EMBL" id="KAK9670945.1"/>
    </source>
</evidence>
<name>A0AAW1H6Y1_POPJA</name>
<comment type="caution">
    <text evidence="1">The sequence shown here is derived from an EMBL/GenBank/DDBJ whole genome shotgun (WGS) entry which is preliminary data.</text>
</comment>
<reference evidence="1 2" key="1">
    <citation type="journal article" date="2024" name="BMC Genomics">
        <title>De novo assembly and annotation of Popillia japonica's genome with initial clues to its potential as an invasive pest.</title>
        <authorList>
            <person name="Cucini C."/>
            <person name="Boschi S."/>
            <person name="Funari R."/>
            <person name="Cardaioli E."/>
            <person name="Iannotti N."/>
            <person name="Marturano G."/>
            <person name="Paoli F."/>
            <person name="Bruttini M."/>
            <person name="Carapelli A."/>
            <person name="Frati F."/>
            <person name="Nardi F."/>
        </authorList>
    </citation>
    <scope>NUCLEOTIDE SEQUENCE [LARGE SCALE GENOMIC DNA]</scope>
    <source>
        <strain evidence="1">DMR45628</strain>
    </source>
</reference>
<protein>
    <submittedName>
        <fullName evidence="1">Uncharacterized protein</fullName>
    </submittedName>
</protein>
<feature type="non-terminal residue" evidence="1">
    <location>
        <position position="1"/>
    </location>
</feature>
<dbReference type="Proteomes" id="UP001458880">
    <property type="component" value="Unassembled WGS sequence"/>
</dbReference>
<gene>
    <name evidence="1" type="ORF">QE152_g41096</name>
</gene>
<sequence>LGLTEARKPLHEQYSKIIKEAYRNSTRRVSNVKPAPYWWNEAIDDKRRQCTSARRYLTRVAKKPTPAIGKMEAENRYRMLKRELCKTREKKPMGKTPQYT</sequence>